<dbReference type="OrthoDB" id="6776360at2759"/>
<feature type="region of interest" description="Disordered" evidence="1">
    <location>
        <begin position="88"/>
        <end position="111"/>
    </location>
</feature>
<evidence type="ECO:0000256" key="1">
    <source>
        <dbReference type="SAM" id="MobiDB-lite"/>
    </source>
</evidence>
<name>A0A3N4KT80_9PEZI</name>
<accession>A0A3N4KT80</accession>
<dbReference type="AlphaFoldDB" id="A0A3N4KT80"/>
<dbReference type="Pfam" id="PF13843">
    <property type="entry name" value="DDE_Tnp_1_7"/>
    <property type="match status" value="1"/>
</dbReference>
<evidence type="ECO:0000313" key="3">
    <source>
        <dbReference type="EMBL" id="RPB11551.1"/>
    </source>
</evidence>
<sequence>MAWSAVYDPAIRDPTTPTFDPTIFDPAISRPSTFDLRPRDLRPLRPVTFATYLVMDFFNQINLLPEEALSMDLDDPEEEVECGEDIYDSDDVSEDEFDEEGLGGNVNRGGPTRIINLPPPPQFEPFRHPAPEHKREERLPNGFDGPNTQPLSFFKLFFTEEVFESLAVNTNAYADMKGAGLVGRRWRKTNAAELMVFIGDARAFILEPKW</sequence>
<dbReference type="InterPro" id="IPR029526">
    <property type="entry name" value="PGBD"/>
</dbReference>
<proteinExistence type="predicted"/>
<feature type="compositionally biased region" description="Acidic residues" evidence="1">
    <location>
        <begin position="88"/>
        <end position="101"/>
    </location>
</feature>
<protein>
    <recommendedName>
        <fullName evidence="2">PiggyBac transposable element-derived protein domain-containing protein</fullName>
    </recommendedName>
</protein>
<dbReference type="STRING" id="1392247.A0A3N4KT80"/>
<gene>
    <name evidence="3" type="ORF">P167DRAFT_575291</name>
</gene>
<reference evidence="3 4" key="1">
    <citation type="journal article" date="2018" name="Nat. Ecol. Evol.">
        <title>Pezizomycetes genomes reveal the molecular basis of ectomycorrhizal truffle lifestyle.</title>
        <authorList>
            <person name="Murat C."/>
            <person name="Payen T."/>
            <person name="Noel B."/>
            <person name="Kuo A."/>
            <person name="Morin E."/>
            <person name="Chen J."/>
            <person name="Kohler A."/>
            <person name="Krizsan K."/>
            <person name="Balestrini R."/>
            <person name="Da Silva C."/>
            <person name="Montanini B."/>
            <person name="Hainaut M."/>
            <person name="Levati E."/>
            <person name="Barry K.W."/>
            <person name="Belfiori B."/>
            <person name="Cichocki N."/>
            <person name="Clum A."/>
            <person name="Dockter R.B."/>
            <person name="Fauchery L."/>
            <person name="Guy J."/>
            <person name="Iotti M."/>
            <person name="Le Tacon F."/>
            <person name="Lindquist E.A."/>
            <person name="Lipzen A."/>
            <person name="Malagnac F."/>
            <person name="Mello A."/>
            <person name="Molinier V."/>
            <person name="Miyauchi S."/>
            <person name="Poulain J."/>
            <person name="Riccioni C."/>
            <person name="Rubini A."/>
            <person name="Sitrit Y."/>
            <person name="Splivallo R."/>
            <person name="Traeger S."/>
            <person name="Wang M."/>
            <person name="Zifcakova L."/>
            <person name="Wipf D."/>
            <person name="Zambonelli A."/>
            <person name="Paolocci F."/>
            <person name="Nowrousian M."/>
            <person name="Ottonello S."/>
            <person name="Baldrian P."/>
            <person name="Spatafora J.W."/>
            <person name="Henrissat B."/>
            <person name="Nagy L.G."/>
            <person name="Aury J.M."/>
            <person name="Wincker P."/>
            <person name="Grigoriev I.V."/>
            <person name="Bonfante P."/>
            <person name="Martin F.M."/>
        </authorList>
    </citation>
    <scope>NUCLEOTIDE SEQUENCE [LARGE SCALE GENOMIC DNA]</scope>
    <source>
        <strain evidence="3 4">CCBAS932</strain>
    </source>
</reference>
<keyword evidence="4" id="KW-1185">Reference proteome</keyword>
<evidence type="ECO:0000259" key="2">
    <source>
        <dbReference type="Pfam" id="PF13843"/>
    </source>
</evidence>
<evidence type="ECO:0000313" key="4">
    <source>
        <dbReference type="Proteomes" id="UP000277580"/>
    </source>
</evidence>
<feature type="domain" description="PiggyBac transposable element-derived protein" evidence="2">
    <location>
        <begin position="150"/>
        <end position="199"/>
    </location>
</feature>
<organism evidence="3 4">
    <name type="scientific">Morchella conica CCBAS932</name>
    <dbReference type="NCBI Taxonomy" id="1392247"/>
    <lineage>
        <taxon>Eukaryota</taxon>
        <taxon>Fungi</taxon>
        <taxon>Dikarya</taxon>
        <taxon>Ascomycota</taxon>
        <taxon>Pezizomycotina</taxon>
        <taxon>Pezizomycetes</taxon>
        <taxon>Pezizales</taxon>
        <taxon>Morchellaceae</taxon>
        <taxon>Morchella</taxon>
    </lineage>
</organism>
<dbReference type="Proteomes" id="UP000277580">
    <property type="component" value="Unassembled WGS sequence"/>
</dbReference>
<dbReference type="InParanoid" id="A0A3N4KT80"/>
<dbReference type="EMBL" id="ML119135">
    <property type="protein sequence ID" value="RPB11551.1"/>
    <property type="molecule type" value="Genomic_DNA"/>
</dbReference>